<keyword evidence="2 7" id="KW-0808">Transferase</keyword>
<dbReference type="Pfam" id="PF00108">
    <property type="entry name" value="Thiolase_N"/>
    <property type="match status" value="1"/>
</dbReference>
<dbReference type="Gene3D" id="3.40.47.10">
    <property type="match status" value="2"/>
</dbReference>
<dbReference type="InterPro" id="IPR020613">
    <property type="entry name" value="Thiolase_CS"/>
</dbReference>
<gene>
    <name evidence="7" type="ORF">AOG55_00645</name>
</gene>
<evidence type="ECO:0000259" key="5">
    <source>
        <dbReference type="Pfam" id="PF00108"/>
    </source>
</evidence>
<dbReference type="InterPro" id="IPR020616">
    <property type="entry name" value="Thiolase_N"/>
</dbReference>
<proteinExistence type="inferred from homology"/>
<dbReference type="AlphaFoldDB" id="A0A0N8VKW2"/>
<dbReference type="InterPro" id="IPR016039">
    <property type="entry name" value="Thiolase-like"/>
</dbReference>
<dbReference type="Pfam" id="PF02803">
    <property type="entry name" value="Thiolase_C"/>
    <property type="match status" value="1"/>
</dbReference>
<feature type="domain" description="Thiolase N-terminal" evidence="5">
    <location>
        <begin position="8"/>
        <end position="254"/>
    </location>
</feature>
<reference evidence="7 8" key="1">
    <citation type="submission" date="2015-09" db="EMBL/GenBank/DDBJ databases">
        <title>Heavy metals and arsenic resistance mechanisms in polyextremophilic archaea of the family Ferroplasmaceae.</title>
        <authorList>
            <person name="Bulaev A.G."/>
            <person name="Kanygina A.V."/>
        </authorList>
    </citation>
    <scope>NUCLEOTIDE SEQUENCE [LARGE SCALE GENOMIC DNA]</scope>
    <source>
        <strain evidence="7 8">BH2</strain>
    </source>
</reference>
<dbReference type="EMBL" id="LKBH01000212">
    <property type="protein sequence ID" value="KQB34836.1"/>
    <property type="molecule type" value="Genomic_DNA"/>
</dbReference>
<feature type="domain" description="Thiolase C-terminal" evidence="6">
    <location>
        <begin position="262"/>
        <end position="384"/>
    </location>
</feature>
<keyword evidence="4" id="KW-0012">Acyltransferase</keyword>
<accession>A0A0N8VKW2</accession>
<evidence type="ECO:0000313" key="7">
    <source>
        <dbReference type="EMBL" id="KQB34836.1"/>
    </source>
</evidence>
<dbReference type="RefSeq" id="WP_055032372.1">
    <property type="nucleotide sequence ID" value="NZ_LKBH01000212.1"/>
</dbReference>
<dbReference type="Proteomes" id="UP000050301">
    <property type="component" value="Unassembled WGS sequence"/>
</dbReference>
<dbReference type="PIRSF" id="PIRSF000429">
    <property type="entry name" value="Ac-CoA_Ac_transf"/>
    <property type="match status" value="1"/>
</dbReference>
<comment type="caution">
    <text evidence="7">The sequence shown here is derived from an EMBL/GenBank/DDBJ whole genome shotgun (WGS) entry which is preliminary data.</text>
</comment>
<evidence type="ECO:0000256" key="4">
    <source>
        <dbReference type="ARBA" id="ARBA00023315"/>
    </source>
</evidence>
<evidence type="ECO:0000256" key="3">
    <source>
        <dbReference type="ARBA" id="ARBA00023229"/>
    </source>
</evidence>
<evidence type="ECO:0000313" key="8">
    <source>
        <dbReference type="Proteomes" id="UP000050301"/>
    </source>
</evidence>
<dbReference type="PROSITE" id="PS00737">
    <property type="entry name" value="THIOLASE_2"/>
    <property type="match status" value="1"/>
</dbReference>
<dbReference type="PROSITE" id="PS00099">
    <property type="entry name" value="THIOLASE_3"/>
    <property type="match status" value="1"/>
</dbReference>
<evidence type="ECO:0000256" key="2">
    <source>
        <dbReference type="ARBA" id="ARBA00022679"/>
    </source>
</evidence>
<keyword evidence="3" id="KW-0414">Isoprene biosynthesis</keyword>
<evidence type="ECO:0000256" key="1">
    <source>
        <dbReference type="ARBA" id="ARBA00010982"/>
    </source>
</evidence>
<name>A0A0N8VKW2_9ARCH</name>
<dbReference type="InParanoid" id="A0A0N8VKW2"/>
<protein>
    <submittedName>
        <fullName evidence="7">Acetyl-CoA acetyltransferase</fullName>
    </submittedName>
</protein>
<keyword evidence="8" id="KW-1185">Reference proteome</keyword>
<dbReference type="PANTHER" id="PTHR43365">
    <property type="entry name" value="BLR7806 PROTEIN"/>
    <property type="match status" value="1"/>
</dbReference>
<dbReference type="InterPro" id="IPR002155">
    <property type="entry name" value="Thiolase"/>
</dbReference>
<comment type="similarity">
    <text evidence="1">Belongs to the thiolase-like superfamily. Thiolase family.</text>
</comment>
<dbReference type="InterPro" id="IPR020610">
    <property type="entry name" value="Thiolase_AS"/>
</dbReference>
<dbReference type="InterPro" id="IPR020617">
    <property type="entry name" value="Thiolase_C"/>
</dbReference>
<sequence>MNGNTSNVYIIDAKRTPIGKRNGALKDVHPVDLLGNLTREVLDYNSIDPENVDEFITGCVSQTGNQGGNIARNAWLSAGLPESVPGVSIDRQCGSSLQALEFARNGIMSGDYDIAIASGVESMTRVPMLSTIEKENPITEGLRRRYNLGNEWFSQAYGAELIAKKFKISRQEMDLLSYESHIRATKARELLKKEMIPVKYNGNTILDYDQGVREKPDLEKMNELPPAFPNLRMITAGNASQISDGASVAILASETAVEKYNLKPRAVVKNVTAVGVDPVTMLTGPIPVTEKVLKRTGLTLDDIDVFEVNEAFASVVLAWEKELCVNHDKVNINGGAIALGHPLGATGTRIVSTLLNIMDDKKYRYGLIAICEGGGMANGAIIERLE</sequence>
<organism evidence="7 8">
    <name type="scientific">Acidiplasma cupricumulans</name>
    <dbReference type="NCBI Taxonomy" id="312540"/>
    <lineage>
        <taxon>Archaea</taxon>
        <taxon>Methanobacteriati</taxon>
        <taxon>Thermoplasmatota</taxon>
        <taxon>Thermoplasmata</taxon>
        <taxon>Thermoplasmatales</taxon>
        <taxon>Ferroplasmaceae</taxon>
        <taxon>Acidiplasma</taxon>
    </lineage>
</organism>
<dbReference type="GO" id="GO:0016747">
    <property type="term" value="F:acyltransferase activity, transferring groups other than amino-acyl groups"/>
    <property type="evidence" value="ECO:0007669"/>
    <property type="project" value="InterPro"/>
</dbReference>
<dbReference type="GO" id="GO:0008299">
    <property type="term" value="P:isoprenoid biosynthetic process"/>
    <property type="evidence" value="ECO:0007669"/>
    <property type="project" value="UniProtKB-KW"/>
</dbReference>
<dbReference type="CDD" id="cd00751">
    <property type="entry name" value="thiolase"/>
    <property type="match status" value="1"/>
</dbReference>
<evidence type="ECO:0000259" key="6">
    <source>
        <dbReference type="Pfam" id="PF02803"/>
    </source>
</evidence>
<dbReference type="SUPFAM" id="SSF53901">
    <property type="entry name" value="Thiolase-like"/>
    <property type="match status" value="1"/>
</dbReference>
<dbReference type="NCBIfam" id="TIGR01930">
    <property type="entry name" value="AcCoA-C-Actrans"/>
    <property type="match status" value="1"/>
</dbReference>
<dbReference type="PANTHER" id="PTHR43365:SF1">
    <property type="entry name" value="ACETYL-COA C-ACYLTRANSFERASE"/>
    <property type="match status" value="1"/>
</dbReference>